<organism evidence="2">
    <name type="scientific">Mesorhizobium sp. WSM2240</name>
    <dbReference type="NCBI Taxonomy" id="3228851"/>
    <lineage>
        <taxon>Bacteria</taxon>
        <taxon>Pseudomonadati</taxon>
        <taxon>Pseudomonadota</taxon>
        <taxon>Alphaproteobacteria</taxon>
        <taxon>Hyphomicrobiales</taxon>
        <taxon>Phyllobacteriaceae</taxon>
        <taxon>Mesorhizobium</taxon>
    </lineage>
</organism>
<feature type="transmembrane region" description="Helical" evidence="1">
    <location>
        <begin position="12"/>
        <end position="32"/>
    </location>
</feature>
<evidence type="ECO:0000313" key="2">
    <source>
        <dbReference type="EMBL" id="XCG51087.1"/>
    </source>
</evidence>
<gene>
    <name evidence="2" type="ORF">ABVK50_11680</name>
</gene>
<reference evidence="2" key="1">
    <citation type="submission" date="2024-06" db="EMBL/GenBank/DDBJ databases">
        <title>Mesorhizobium karijinii sp. nov., a symbiont of the iconic Swainsona formosa from arid Australia.</title>
        <authorList>
            <person name="Hill Y.J."/>
            <person name="Watkin E.L.J."/>
            <person name="O'Hara G.W."/>
            <person name="Terpolilli J."/>
            <person name="Tye M.L."/>
            <person name="Kohlmeier M.G."/>
        </authorList>
    </citation>
    <scope>NUCLEOTIDE SEQUENCE</scope>
    <source>
        <strain evidence="2">WSM2240</strain>
    </source>
</reference>
<proteinExistence type="predicted"/>
<evidence type="ECO:0000256" key="1">
    <source>
        <dbReference type="SAM" id="Phobius"/>
    </source>
</evidence>
<accession>A0AAU8CXQ5</accession>
<dbReference type="EMBL" id="CP159253">
    <property type="protein sequence ID" value="XCG51087.1"/>
    <property type="molecule type" value="Genomic_DNA"/>
</dbReference>
<evidence type="ECO:0008006" key="3">
    <source>
        <dbReference type="Google" id="ProtNLM"/>
    </source>
</evidence>
<sequence length="76" mass="8636">MSVNPNPIDTLIPAPAVCGIFGVTAMTLHRWLKGDYDKRTGKRTPPVADFPKPRVINNRRYWSRAEIERFMDAHAA</sequence>
<name>A0AAU8CXQ5_9HYPH</name>
<keyword evidence="1" id="KW-0812">Transmembrane</keyword>
<dbReference type="AlphaFoldDB" id="A0AAU8CXQ5"/>
<keyword evidence="1" id="KW-1133">Transmembrane helix</keyword>
<protein>
    <recommendedName>
        <fullName evidence="3">Transcriptional regulator</fullName>
    </recommendedName>
</protein>
<keyword evidence="1" id="KW-0472">Membrane</keyword>
<dbReference type="RefSeq" id="WP_353641402.1">
    <property type="nucleotide sequence ID" value="NZ_CP159253.1"/>
</dbReference>